<comment type="caution">
    <text evidence="6">The sequence shown here is derived from an EMBL/GenBank/DDBJ whole genome shotgun (WGS) entry which is preliminary data.</text>
</comment>
<evidence type="ECO:0000256" key="1">
    <source>
        <dbReference type="SAM" id="MobiDB-lite"/>
    </source>
</evidence>
<name>A0AAN7V723_9COLE</name>
<dbReference type="PANTHER" id="PTHR22255">
    <property type="entry name" value="LP06548P"/>
    <property type="match status" value="1"/>
</dbReference>
<keyword evidence="2" id="KW-0472">Membrane</keyword>
<dbReference type="Pfam" id="PF23069">
    <property type="entry name" value="DUF7042"/>
    <property type="match status" value="1"/>
</dbReference>
<dbReference type="InterPro" id="IPR055470">
    <property type="entry name" value="DUF7042"/>
</dbReference>
<organism evidence="6 7">
    <name type="scientific">Pyrocoelia pectoralis</name>
    <dbReference type="NCBI Taxonomy" id="417401"/>
    <lineage>
        <taxon>Eukaryota</taxon>
        <taxon>Metazoa</taxon>
        <taxon>Ecdysozoa</taxon>
        <taxon>Arthropoda</taxon>
        <taxon>Hexapoda</taxon>
        <taxon>Insecta</taxon>
        <taxon>Pterygota</taxon>
        <taxon>Neoptera</taxon>
        <taxon>Endopterygota</taxon>
        <taxon>Coleoptera</taxon>
        <taxon>Polyphaga</taxon>
        <taxon>Elateriformia</taxon>
        <taxon>Elateroidea</taxon>
        <taxon>Lampyridae</taxon>
        <taxon>Lampyrinae</taxon>
        <taxon>Pyrocoelia</taxon>
    </lineage>
</organism>
<evidence type="ECO:0000313" key="6">
    <source>
        <dbReference type="EMBL" id="KAK5638519.1"/>
    </source>
</evidence>
<dbReference type="InterPro" id="IPR055472">
    <property type="entry name" value="DUF7044"/>
</dbReference>
<protein>
    <submittedName>
        <fullName evidence="6">Uncharacterized protein</fullName>
    </submittedName>
</protein>
<feature type="domain" description="DUF7043" evidence="4">
    <location>
        <begin position="257"/>
        <end position="393"/>
    </location>
</feature>
<dbReference type="Pfam" id="PF23070">
    <property type="entry name" value="DUF7043"/>
    <property type="match status" value="1"/>
</dbReference>
<feature type="domain" description="DUF7042" evidence="3">
    <location>
        <begin position="145"/>
        <end position="250"/>
    </location>
</feature>
<evidence type="ECO:0000259" key="3">
    <source>
        <dbReference type="Pfam" id="PF23069"/>
    </source>
</evidence>
<dbReference type="PANTHER" id="PTHR22255:SF9">
    <property type="entry name" value="LP06548P"/>
    <property type="match status" value="1"/>
</dbReference>
<evidence type="ECO:0000259" key="4">
    <source>
        <dbReference type="Pfam" id="PF23070"/>
    </source>
</evidence>
<dbReference type="GO" id="GO:0061909">
    <property type="term" value="P:autophagosome-lysosome fusion"/>
    <property type="evidence" value="ECO:0007669"/>
    <property type="project" value="TreeGrafter"/>
</dbReference>
<accession>A0AAN7V723</accession>
<keyword evidence="2" id="KW-1133">Transmembrane helix</keyword>
<feature type="transmembrane region" description="Helical" evidence="2">
    <location>
        <begin position="580"/>
        <end position="599"/>
    </location>
</feature>
<dbReference type="Proteomes" id="UP001329430">
    <property type="component" value="Chromosome 10"/>
</dbReference>
<keyword evidence="7" id="KW-1185">Reference proteome</keyword>
<reference evidence="6 7" key="1">
    <citation type="journal article" date="2024" name="Insects">
        <title>An Improved Chromosome-Level Genome Assembly of the Firefly Pyrocoelia pectoralis.</title>
        <authorList>
            <person name="Fu X."/>
            <person name="Meyer-Rochow V.B."/>
            <person name="Ballantyne L."/>
            <person name="Zhu X."/>
        </authorList>
    </citation>
    <scope>NUCLEOTIDE SEQUENCE [LARGE SCALE GENOMIC DNA]</scope>
    <source>
        <strain evidence="6">XCY_ONT2</strain>
    </source>
</reference>
<proteinExistence type="predicted"/>
<evidence type="ECO:0000259" key="5">
    <source>
        <dbReference type="Pfam" id="PF23071"/>
    </source>
</evidence>
<feature type="compositionally biased region" description="Polar residues" evidence="1">
    <location>
        <begin position="437"/>
        <end position="446"/>
    </location>
</feature>
<gene>
    <name evidence="6" type="ORF">RI129_012814</name>
</gene>
<evidence type="ECO:0000313" key="7">
    <source>
        <dbReference type="Proteomes" id="UP001329430"/>
    </source>
</evidence>
<keyword evidence="2" id="KW-0812">Transmembrane</keyword>
<dbReference type="Pfam" id="PF23071">
    <property type="entry name" value="DUF7044"/>
    <property type="match status" value="1"/>
</dbReference>
<feature type="region of interest" description="Disordered" evidence="1">
    <location>
        <begin position="424"/>
        <end position="446"/>
    </location>
</feature>
<feature type="domain" description="DUF7044" evidence="5">
    <location>
        <begin position="31"/>
        <end position="113"/>
    </location>
</feature>
<sequence>MCTGTQSAVIIITSGIIKSARLNHLRARHAGCTFPEEWSGRWFQSGVPTPLLINRTHIETKGECYEEQGEDNTKFLVYDKSDNCYRCMAIHSKHSTVLQYKETYCERSVQELCSGISGDAALYSMFRKHPEVKPVACPFKSAPFIKAESCTDDSRLVLKYQACPDLPSTESNVEELVCLATWKEGSTRYLLGRLSQGNRRTLTSDEDQYRCFIYQRKEEGGKTVYYIAQSGDATCNGIQNAFEGSRTMKFITVDNHHNRCKFPTWITDHHTWLSLDHKKMYKFSQRNATLKIVDEEVKPNRFHQQQNYIQPFGFQHNGFESQDQRRQNTEMRVVCHNILQSVEQKKVQIVAHITAGCDSGYVCMMFYKRDSSVIELQQSDRYEDNPDDACRYFNPLMTPYTTLITTILHPKKCPLPGRFTVIDTPALSNSRKRRQQPADSESGSNLNCQQHGYESLAIGCSAAKELIEFKSSCPEQSFNTYTCLGSWQENNTHYVITSPLSKKSTDVVRYCFVYNTNGPPQTTTSLTNGALSRNKPSILQISSTTETCHRNVVPELADSWSFTFSSKGPCAEMVAANSSYVIVPSVLFATLALLLVAILR</sequence>
<dbReference type="InterPro" id="IPR055471">
    <property type="entry name" value="DUF7043"/>
</dbReference>
<dbReference type="EMBL" id="JAVRBK010000010">
    <property type="protein sequence ID" value="KAK5638519.1"/>
    <property type="molecule type" value="Genomic_DNA"/>
</dbReference>
<dbReference type="AlphaFoldDB" id="A0AAN7V723"/>
<evidence type="ECO:0000256" key="2">
    <source>
        <dbReference type="SAM" id="Phobius"/>
    </source>
</evidence>